<keyword evidence="4" id="KW-0138">CF(0)</keyword>
<dbReference type="PANTHER" id="PTHR42823:SF3">
    <property type="entry name" value="ATP SYNTHASE SUBUNIT A, CHLOROPLASTIC"/>
    <property type="match status" value="1"/>
</dbReference>
<keyword evidence="8" id="KW-0406">Ion transport</keyword>
<reference evidence="12 13" key="1">
    <citation type="submission" date="2018-02" db="EMBL/GenBank/DDBJ databases">
        <title>Mycoplasma marinum and Mycoplasma todarodis sp. nov., moderately halophilic and psychrotolerant mycoplasmas isolated from cephalopods.</title>
        <authorList>
            <person name="Viver T."/>
        </authorList>
    </citation>
    <scope>NUCLEOTIDE SEQUENCE [LARGE SCALE GENOMIC DNA]</scope>
    <source>
        <strain evidence="12 13">PE</strain>
    </source>
</reference>
<comment type="subcellular location">
    <subcellularLocation>
        <location evidence="1">Membrane</location>
        <topology evidence="1">Multi-pass membrane protein</topology>
    </subcellularLocation>
</comment>
<dbReference type="PRINTS" id="PR00123">
    <property type="entry name" value="ATPASEA"/>
</dbReference>
<keyword evidence="7 11" id="KW-1133">Transmembrane helix</keyword>
<dbReference type="PANTHER" id="PTHR42823">
    <property type="entry name" value="ATP SYNTHASE SUBUNIT A, CHLOROPLASTIC"/>
    <property type="match status" value="1"/>
</dbReference>
<dbReference type="GO" id="GO:0046933">
    <property type="term" value="F:proton-transporting ATP synthase activity, rotational mechanism"/>
    <property type="evidence" value="ECO:0007669"/>
    <property type="project" value="TreeGrafter"/>
</dbReference>
<protein>
    <submittedName>
        <fullName evidence="12">F0F1 ATP synthase subunit A</fullName>
    </submittedName>
</protein>
<comment type="caution">
    <text evidence="12">The sequence shown here is derived from an EMBL/GenBank/DDBJ whole genome shotgun (WGS) entry which is preliminary data.</text>
</comment>
<organism evidence="12 13">
    <name type="scientific">Mycoplasma marinum</name>
    <dbReference type="NCBI Taxonomy" id="1937190"/>
    <lineage>
        <taxon>Bacteria</taxon>
        <taxon>Bacillati</taxon>
        <taxon>Mycoplasmatota</taxon>
        <taxon>Mollicutes</taxon>
        <taxon>Mycoplasmataceae</taxon>
        <taxon>Mycoplasma</taxon>
    </lineage>
</organism>
<dbReference type="GO" id="GO:0042777">
    <property type="term" value="P:proton motive force-driven plasma membrane ATP synthesis"/>
    <property type="evidence" value="ECO:0007669"/>
    <property type="project" value="TreeGrafter"/>
</dbReference>
<feature type="transmembrane region" description="Helical" evidence="11">
    <location>
        <begin position="104"/>
        <end position="126"/>
    </location>
</feature>
<evidence type="ECO:0000313" key="12">
    <source>
        <dbReference type="EMBL" id="TCG12038.1"/>
    </source>
</evidence>
<evidence type="ECO:0000256" key="6">
    <source>
        <dbReference type="ARBA" id="ARBA00022781"/>
    </source>
</evidence>
<dbReference type="EMBL" id="PSZO01000001">
    <property type="protein sequence ID" value="TCG12038.1"/>
    <property type="molecule type" value="Genomic_DNA"/>
</dbReference>
<gene>
    <name evidence="12" type="ORF">C4B24_00295</name>
</gene>
<dbReference type="PROSITE" id="PS00449">
    <property type="entry name" value="ATPASE_A"/>
    <property type="match status" value="1"/>
</dbReference>
<dbReference type="GO" id="GO:0005886">
    <property type="term" value="C:plasma membrane"/>
    <property type="evidence" value="ECO:0007669"/>
    <property type="project" value="TreeGrafter"/>
</dbReference>
<comment type="similarity">
    <text evidence="2">Belongs to the ATPase A chain family.</text>
</comment>
<proteinExistence type="inferred from homology"/>
<dbReference type="AlphaFoldDB" id="A0A4R0XU29"/>
<evidence type="ECO:0000256" key="1">
    <source>
        <dbReference type="ARBA" id="ARBA00004141"/>
    </source>
</evidence>
<dbReference type="OrthoDB" id="9789241at2"/>
<dbReference type="SUPFAM" id="SSF81336">
    <property type="entry name" value="F1F0 ATP synthase subunit A"/>
    <property type="match status" value="1"/>
</dbReference>
<keyword evidence="5 11" id="KW-0812">Transmembrane</keyword>
<dbReference type="InterPro" id="IPR045082">
    <property type="entry name" value="ATP_syn_F0_a_bact/chloroplast"/>
</dbReference>
<evidence type="ECO:0000256" key="8">
    <source>
        <dbReference type="ARBA" id="ARBA00023065"/>
    </source>
</evidence>
<feature type="transmembrane region" description="Helical" evidence="11">
    <location>
        <begin position="155"/>
        <end position="177"/>
    </location>
</feature>
<keyword evidence="3" id="KW-0813">Transport</keyword>
<dbReference type="InterPro" id="IPR035908">
    <property type="entry name" value="F0_ATP_A_sf"/>
</dbReference>
<dbReference type="Pfam" id="PF00119">
    <property type="entry name" value="ATP-synt_A"/>
    <property type="match status" value="1"/>
</dbReference>
<evidence type="ECO:0000256" key="11">
    <source>
        <dbReference type="SAM" id="Phobius"/>
    </source>
</evidence>
<keyword evidence="10" id="KW-0066">ATP synthesis</keyword>
<dbReference type="Gene3D" id="1.20.120.220">
    <property type="entry name" value="ATP synthase, F0 complex, subunit A"/>
    <property type="match status" value="1"/>
</dbReference>
<dbReference type="InterPro" id="IPR000568">
    <property type="entry name" value="ATP_synth_F0_asu"/>
</dbReference>
<dbReference type="GO" id="GO:0045259">
    <property type="term" value="C:proton-transporting ATP synthase complex"/>
    <property type="evidence" value="ECO:0007669"/>
    <property type="project" value="UniProtKB-KW"/>
</dbReference>
<dbReference type="Proteomes" id="UP000294192">
    <property type="component" value="Unassembled WGS sequence"/>
</dbReference>
<evidence type="ECO:0000256" key="5">
    <source>
        <dbReference type="ARBA" id="ARBA00022692"/>
    </source>
</evidence>
<evidence type="ECO:0000256" key="7">
    <source>
        <dbReference type="ARBA" id="ARBA00022989"/>
    </source>
</evidence>
<evidence type="ECO:0000256" key="2">
    <source>
        <dbReference type="ARBA" id="ARBA00006810"/>
    </source>
</evidence>
<name>A0A4R0XU29_9MOLU</name>
<evidence type="ECO:0000256" key="3">
    <source>
        <dbReference type="ARBA" id="ARBA00022448"/>
    </source>
</evidence>
<evidence type="ECO:0000256" key="10">
    <source>
        <dbReference type="ARBA" id="ARBA00023310"/>
    </source>
</evidence>
<accession>A0A4R0XU29</accession>
<keyword evidence="9 11" id="KW-0472">Membrane</keyword>
<dbReference type="NCBIfam" id="NF004487">
    <property type="entry name" value="PRK05815.3-5"/>
    <property type="match status" value="1"/>
</dbReference>
<feature type="transmembrane region" description="Helical" evidence="11">
    <location>
        <begin position="76"/>
        <end position="98"/>
    </location>
</feature>
<evidence type="ECO:0000256" key="9">
    <source>
        <dbReference type="ARBA" id="ARBA00023136"/>
    </source>
</evidence>
<dbReference type="InterPro" id="IPR023011">
    <property type="entry name" value="ATP_synth_F0_asu_AS"/>
</dbReference>
<evidence type="ECO:0000256" key="4">
    <source>
        <dbReference type="ARBA" id="ARBA00022547"/>
    </source>
</evidence>
<evidence type="ECO:0000313" key="13">
    <source>
        <dbReference type="Proteomes" id="UP000294192"/>
    </source>
</evidence>
<feature type="transmembrane region" description="Helical" evidence="11">
    <location>
        <begin position="16"/>
        <end position="34"/>
    </location>
</feature>
<dbReference type="RefSeq" id="WP_131598241.1">
    <property type="nucleotide sequence ID" value="NZ_CBDBYK010000003.1"/>
</dbReference>
<keyword evidence="13" id="KW-1185">Reference proteome</keyword>
<keyword evidence="6" id="KW-0375">Hydrogen ion transport</keyword>
<dbReference type="CDD" id="cd00310">
    <property type="entry name" value="ATP-synt_Fo_a_6"/>
    <property type="match status" value="1"/>
</dbReference>
<sequence length="255" mass="28731">MDKIAKNIGKWWQPQLVSLILVTIILIVIAIIIYSKVKKTQTNKAPKGVAFVAEQYVMGVDNLFKSVTGENKLQPVAPYIFTLLTFLMVGNLFGLIGLEPPTTSYSVPLTLGMVTWIGIYVVGIMYQKHRFFKKFLNPLEIIGQFTPLISISFRLFGNMIGGSTIMFLVYHLTGAMWSHIPYLGEVNLLGSLIAPPLHFYFDVFDGIIQGFVFTLLTTVYWSLETVENDEQRPVVKDEKVIAFAKQKGKLKTQTN</sequence>
<feature type="transmembrane region" description="Helical" evidence="11">
    <location>
        <begin position="197"/>
        <end position="223"/>
    </location>
</feature>